<dbReference type="Proteomes" id="UP000751190">
    <property type="component" value="Unassembled WGS sequence"/>
</dbReference>
<keyword evidence="11" id="KW-0443">Lipid metabolism</keyword>
<evidence type="ECO:0000256" key="9">
    <source>
        <dbReference type="ARBA" id="ARBA00022824"/>
    </source>
</evidence>
<protein>
    <recommendedName>
        <fullName evidence="15">phosphatidyl-N-methylethanolamine N-methyltransferase</fullName>
        <ecNumber evidence="15">2.1.1.71</ecNumber>
    </recommendedName>
</protein>
<keyword evidence="18" id="KW-1185">Reference proteome</keyword>
<dbReference type="GO" id="GO:0032259">
    <property type="term" value="P:methylation"/>
    <property type="evidence" value="ECO:0007669"/>
    <property type="project" value="UniProtKB-KW"/>
</dbReference>
<evidence type="ECO:0000256" key="7">
    <source>
        <dbReference type="ARBA" id="ARBA00022691"/>
    </source>
</evidence>
<dbReference type="AlphaFoldDB" id="A0A8J5XPV2"/>
<evidence type="ECO:0000256" key="13">
    <source>
        <dbReference type="ARBA" id="ARBA00023209"/>
    </source>
</evidence>
<keyword evidence="9" id="KW-0256">Endoplasmic reticulum</keyword>
<evidence type="ECO:0000256" key="14">
    <source>
        <dbReference type="ARBA" id="ARBA00023264"/>
    </source>
</evidence>
<dbReference type="InterPro" id="IPR024960">
    <property type="entry name" value="PEMT/MFAP"/>
</dbReference>
<evidence type="ECO:0000256" key="2">
    <source>
        <dbReference type="ARBA" id="ARBA00004969"/>
    </source>
</evidence>
<gene>
    <name evidence="17" type="ORF">KFE25_007851</name>
</gene>
<dbReference type="PANTHER" id="PTHR15458:SF5">
    <property type="entry name" value="PHOSPHATIDYLETHANOLAMINE N-METHYLTRANSFERASE"/>
    <property type="match status" value="1"/>
</dbReference>
<keyword evidence="14" id="KW-1208">Phospholipid metabolism</keyword>
<dbReference type="UniPathway" id="UPA00753"/>
<evidence type="ECO:0000313" key="17">
    <source>
        <dbReference type="EMBL" id="KAG8469333.1"/>
    </source>
</evidence>
<dbReference type="GO" id="GO:0006656">
    <property type="term" value="P:phosphatidylcholine biosynthetic process"/>
    <property type="evidence" value="ECO:0007669"/>
    <property type="project" value="UniProtKB-UniPathway"/>
</dbReference>
<sequence length="186" mass="21306">MYALVWVHPGVFFSSSRPMDRVWHFRNMAYSKQVWFYGLLPWYLGKVDMARLAEPYYWRIFGQMLAQPQPVLATGLAMLALGVFLEVASFNAIGEAAILYGCKFGVEIEWVDSKFPYTWTNHPQHIGVALVYGSLLLFGWNIWLDMVRIVAWWCALYGFQTVVEGFLAQDEHEALKAKAAKAGKAR</sequence>
<comment type="caution">
    <text evidence="17">The sequence shown here is derived from an EMBL/GenBank/DDBJ whole genome shotgun (WGS) entry which is preliminary data.</text>
</comment>
<evidence type="ECO:0000256" key="1">
    <source>
        <dbReference type="ARBA" id="ARBA00004477"/>
    </source>
</evidence>
<keyword evidence="12 16" id="KW-0472">Membrane</keyword>
<feature type="transmembrane region" description="Helical" evidence="16">
    <location>
        <begin position="126"/>
        <end position="143"/>
    </location>
</feature>
<evidence type="ECO:0000256" key="5">
    <source>
        <dbReference type="ARBA" id="ARBA00022603"/>
    </source>
</evidence>
<dbReference type="EMBL" id="JAGTXO010000003">
    <property type="protein sequence ID" value="KAG8469333.1"/>
    <property type="molecule type" value="Genomic_DNA"/>
</dbReference>
<dbReference type="EC" id="2.1.1.71" evidence="15"/>
<keyword evidence="8 16" id="KW-0812">Transmembrane</keyword>
<dbReference type="OrthoDB" id="10301926at2759"/>
<organism evidence="17 18">
    <name type="scientific">Diacronema lutheri</name>
    <name type="common">Unicellular marine alga</name>
    <name type="synonym">Monochrysis lutheri</name>
    <dbReference type="NCBI Taxonomy" id="2081491"/>
    <lineage>
        <taxon>Eukaryota</taxon>
        <taxon>Haptista</taxon>
        <taxon>Haptophyta</taxon>
        <taxon>Pavlovophyceae</taxon>
        <taxon>Pavlovales</taxon>
        <taxon>Pavlovaceae</taxon>
        <taxon>Diacronema</taxon>
    </lineage>
</organism>
<keyword evidence="6" id="KW-0808">Transferase</keyword>
<keyword evidence="5" id="KW-0489">Methyltransferase</keyword>
<keyword evidence="7" id="KW-0949">S-adenosyl-L-methionine</keyword>
<keyword evidence="4" id="KW-0444">Lipid biosynthesis</keyword>
<dbReference type="InterPro" id="IPR007318">
    <property type="entry name" value="Phopholipid_MeTrfase"/>
</dbReference>
<evidence type="ECO:0000256" key="12">
    <source>
        <dbReference type="ARBA" id="ARBA00023136"/>
    </source>
</evidence>
<keyword evidence="13" id="KW-0594">Phospholipid biosynthesis</keyword>
<reference evidence="17" key="1">
    <citation type="submission" date="2021-05" db="EMBL/GenBank/DDBJ databases">
        <title>The genome of the haptophyte Pavlova lutheri (Diacronema luteri, Pavlovales) - a model for lipid biosynthesis in eukaryotic algae.</title>
        <authorList>
            <person name="Hulatt C.J."/>
            <person name="Posewitz M.C."/>
        </authorList>
    </citation>
    <scope>NUCLEOTIDE SEQUENCE</scope>
    <source>
        <strain evidence="17">NIVA-4/92</strain>
    </source>
</reference>
<evidence type="ECO:0000256" key="10">
    <source>
        <dbReference type="ARBA" id="ARBA00022989"/>
    </source>
</evidence>
<accession>A0A8J5XPV2</accession>
<evidence type="ECO:0000256" key="3">
    <source>
        <dbReference type="ARBA" id="ARBA00005189"/>
    </source>
</evidence>
<keyword evidence="10 16" id="KW-1133">Transmembrane helix</keyword>
<comment type="subcellular location">
    <subcellularLocation>
        <location evidence="1">Endoplasmic reticulum membrane</location>
        <topology evidence="1">Multi-pass membrane protein</topology>
    </subcellularLocation>
</comment>
<dbReference type="PANTHER" id="PTHR15458">
    <property type="entry name" value="PHOSPHATIDYLETHANOLAMINE N-METHYLTRANSFERASE"/>
    <property type="match status" value="1"/>
</dbReference>
<comment type="pathway">
    <text evidence="2">Phospholipid metabolism; phosphatidylcholine biosynthesis.</text>
</comment>
<evidence type="ECO:0000256" key="8">
    <source>
        <dbReference type="ARBA" id="ARBA00022692"/>
    </source>
</evidence>
<evidence type="ECO:0000256" key="6">
    <source>
        <dbReference type="ARBA" id="ARBA00022679"/>
    </source>
</evidence>
<comment type="pathway">
    <text evidence="3">Lipid metabolism.</text>
</comment>
<name>A0A8J5XPV2_DIALT</name>
<evidence type="ECO:0000256" key="11">
    <source>
        <dbReference type="ARBA" id="ARBA00023098"/>
    </source>
</evidence>
<feature type="transmembrane region" description="Helical" evidence="16">
    <location>
        <begin position="71"/>
        <end position="93"/>
    </location>
</feature>
<feature type="transmembrane region" description="Helical" evidence="16">
    <location>
        <begin position="149"/>
        <end position="168"/>
    </location>
</feature>
<evidence type="ECO:0000256" key="4">
    <source>
        <dbReference type="ARBA" id="ARBA00022516"/>
    </source>
</evidence>
<evidence type="ECO:0000256" key="16">
    <source>
        <dbReference type="SAM" id="Phobius"/>
    </source>
</evidence>
<dbReference type="Pfam" id="PF04191">
    <property type="entry name" value="PEMT"/>
    <property type="match status" value="1"/>
</dbReference>
<proteinExistence type="predicted"/>
<dbReference type="GO" id="GO:0005789">
    <property type="term" value="C:endoplasmic reticulum membrane"/>
    <property type="evidence" value="ECO:0007669"/>
    <property type="project" value="UniProtKB-SubCell"/>
</dbReference>
<evidence type="ECO:0000313" key="18">
    <source>
        <dbReference type="Proteomes" id="UP000751190"/>
    </source>
</evidence>
<dbReference type="GO" id="GO:0000773">
    <property type="term" value="F:phosphatidyl-N-methylethanolamine N-methyltransferase activity"/>
    <property type="evidence" value="ECO:0007669"/>
    <property type="project" value="UniProtKB-EC"/>
</dbReference>
<evidence type="ECO:0000256" key="15">
    <source>
        <dbReference type="ARBA" id="ARBA00034137"/>
    </source>
</evidence>